<proteinExistence type="predicted"/>
<dbReference type="EMBL" id="JAYMRR010000008">
    <property type="protein sequence ID" value="MFB8750500.1"/>
    <property type="molecule type" value="Genomic_DNA"/>
</dbReference>
<evidence type="ECO:0000313" key="3">
    <source>
        <dbReference type="Proteomes" id="UP001585018"/>
    </source>
</evidence>
<protein>
    <recommendedName>
        <fullName evidence="4">Tetratricopeptide repeat protein</fullName>
    </recommendedName>
</protein>
<dbReference type="PANTHER" id="PTHR45588:SF1">
    <property type="entry name" value="WW DOMAIN-CONTAINING PROTEIN"/>
    <property type="match status" value="1"/>
</dbReference>
<dbReference type="Proteomes" id="UP001585018">
    <property type="component" value="Unassembled WGS sequence"/>
</dbReference>
<dbReference type="SUPFAM" id="SSF48452">
    <property type="entry name" value="TPR-like"/>
    <property type="match status" value="1"/>
</dbReference>
<dbReference type="Gene3D" id="1.25.40.10">
    <property type="entry name" value="Tetratricopeptide repeat domain"/>
    <property type="match status" value="2"/>
</dbReference>
<dbReference type="InterPro" id="IPR011990">
    <property type="entry name" value="TPR-like_helical_dom_sf"/>
</dbReference>
<evidence type="ECO:0000256" key="1">
    <source>
        <dbReference type="PROSITE-ProRule" id="PRU00339"/>
    </source>
</evidence>
<organism evidence="2 3">
    <name type="scientific">Streptomyces parvulus</name>
    <dbReference type="NCBI Taxonomy" id="146923"/>
    <lineage>
        <taxon>Bacteria</taxon>
        <taxon>Bacillati</taxon>
        <taxon>Actinomycetota</taxon>
        <taxon>Actinomycetes</taxon>
        <taxon>Kitasatosporales</taxon>
        <taxon>Streptomycetaceae</taxon>
        <taxon>Streptomyces</taxon>
    </lineage>
</organism>
<sequence>MEYYDLGVHGRPVTTSSPEAQRWFDRGLVWTYAFNHEEAVACFEAAAAADPDCAMAQWGIAYALGPNYNKPWDAFDAEELTRAVDRTHAAVELAHEKAARATPVERALIGALRARYPQASAVEDCSVWNAPYADSMRAVHELAPDDLDVATLYADALMNLTPWQLWDLRTGLPAEGARTLAAKDVLDRALAAEGGLDHPGVLHLYVHLMEMSATPEAALSVADRLRGLVPDAGHLLHMPSHLEVLCGDYRRVVSDNSAAIAADEKYRARAGAMNFYTLYRMHNYHFRIYGAMFLGQYRVALDTAAALEASVPEELLRVQSPPMADWLEGFLAMRVHVLIRFGRWADALALPMPADPDLYCVSTAMLHYARGVALSATGRTAEAEAERVLFRDAVARVPDTRMLFNNTCADILAIASAMLDGELEYRKGDYAAAFAALERSIALDDALPYDEPWGWMQPTRHAYGALLLEQGRVAEAEAVYRADLGLDDTLPRPLQHPGNVWALHGLHECLVRLDRPGEARIVARQLRLATALADVPVEASCYCRLDTAPTVAGTAAGRTGADGPGCCGADR</sequence>
<dbReference type="SMART" id="SM00028">
    <property type="entry name" value="TPR"/>
    <property type="match status" value="2"/>
</dbReference>
<dbReference type="PANTHER" id="PTHR45588">
    <property type="entry name" value="TPR DOMAIN-CONTAINING PROTEIN"/>
    <property type="match status" value="1"/>
</dbReference>
<keyword evidence="1" id="KW-0802">TPR repeat</keyword>
<evidence type="ECO:0008006" key="4">
    <source>
        <dbReference type="Google" id="ProtNLM"/>
    </source>
</evidence>
<comment type="caution">
    <text evidence="2">The sequence shown here is derived from an EMBL/GenBank/DDBJ whole genome shotgun (WGS) entry which is preliminary data.</text>
</comment>
<keyword evidence="3" id="KW-1185">Reference proteome</keyword>
<accession>A0ABV5DCQ8</accession>
<feature type="repeat" description="TPR" evidence="1">
    <location>
        <begin position="20"/>
        <end position="53"/>
    </location>
</feature>
<dbReference type="RefSeq" id="WP_376719082.1">
    <property type="nucleotide sequence ID" value="NZ_JAYMRR010000008.1"/>
</dbReference>
<name>A0ABV5DCQ8_9ACTN</name>
<dbReference type="InterPro" id="IPR019734">
    <property type="entry name" value="TPR_rpt"/>
</dbReference>
<gene>
    <name evidence="2" type="ORF">VSS30_17010</name>
</gene>
<dbReference type="PROSITE" id="PS50005">
    <property type="entry name" value="TPR"/>
    <property type="match status" value="1"/>
</dbReference>
<reference evidence="2 3" key="1">
    <citation type="submission" date="2024-01" db="EMBL/GenBank/DDBJ databases">
        <title>Genome mining of biosynthetic gene clusters to explore secondary metabolites of Streptomyces sp.</title>
        <authorList>
            <person name="Baig A."/>
            <person name="Ajitkumar Shintre N."/>
            <person name="Kumar H."/>
            <person name="Anbarasu A."/>
            <person name="Ramaiah S."/>
        </authorList>
    </citation>
    <scope>NUCLEOTIDE SEQUENCE [LARGE SCALE GENOMIC DNA]</scope>
    <source>
        <strain evidence="2 3">A03</strain>
    </source>
</reference>
<evidence type="ECO:0000313" key="2">
    <source>
        <dbReference type="EMBL" id="MFB8750500.1"/>
    </source>
</evidence>